<dbReference type="RefSeq" id="WP_201277176.1">
    <property type="nucleotide sequence ID" value="NZ_JTHE03000103.1"/>
</dbReference>
<proteinExistence type="predicted"/>
<reference evidence="2 3" key="1">
    <citation type="journal article" date="2015" name="Genome Announc.">
        <title>Draft Genome Sequence of Filamentous Marine Cyanobacterium Lyngbya confervoides Strain BDU141951.</title>
        <authorList>
            <person name="Chandrababunaidu M.M."/>
            <person name="Sen D."/>
            <person name="Tripathy S."/>
        </authorList>
    </citation>
    <scope>NUCLEOTIDE SEQUENCE [LARGE SCALE GENOMIC DNA]</scope>
    <source>
        <strain evidence="2 3">BDU141951</strain>
    </source>
</reference>
<comment type="caution">
    <text evidence="2">The sequence shown here is derived from an EMBL/GenBank/DDBJ whole genome shotgun (WGS) entry which is preliminary data.</text>
</comment>
<accession>A0ABD4T805</accession>
<organism evidence="2 3">
    <name type="scientific">Lyngbya confervoides BDU141951</name>
    <dbReference type="NCBI Taxonomy" id="1574623"/>
    <lineage>
        <taxon>Bacteria</taxon>
        <taxon>Bacillati</taxon>
        <taxon>Cyanobacteriota</taxon>
        <taxon>Cyanophyceae</taxon>
        <taxon>Oscillatoriophycideae</taxon>
        <taxon>Oscillatoriales</taxon>
        <taxon>Microcoleaceae</taxon>
        <taxon>Lyngbya</taxon>
    </lineage>
</organism>
<name>A0ABD4T805_9CYAN</name>
<dbReference type="EMBL" id="JTHE03000103">
    <property type="protein sequence ID" value="MCM1984741.1"/>
    <property type="molecule type" value="Genomic_DNA"/>
</dbReference>
<dbReference type="Proteomes" id="UP000031561">
    <property type="component" value="Unassembled WGS sequence"/>
</dbReference>
<keyword evidence="3" id="KW-1185">Reference proteome</keyword>
<dbReference type="InterPro" id="IPR037257">
    <property type="entry name" value="T2SS_E_N_sf"/>
</dbReference>
<evidence type="ECO:0000256" key="1">
    <source>
        <dbReference type="SAM" id="MobiDB-lite"/>
    </source>
</evidence>
<protein>
    <submittedName>
        <fullName evidence="2">Uncharacterized protein</fullName>
    </submittedName>
</protein>
<dbReference type="AlphaFoldDB" id="A0ABD4T805"/>
<sequence>MAGITSEAVVGFAKQGHPQAVAVLLNRVLVPQGAHVKVRQKDRLLKILINFLRDNDLDKLVLQVQQTIDEISPQNIERIQIFTQRLGDPQASFKKEIVRSTSGTPVPEEAGRSPRPSPMPAALTHRIAQRNIQTPPTPARPETNSQRYSVAEFLAQVSSTEELDILVDHPFFTGVCPKCQYEHAHLESPPLFWDCPECGWKDDLSQVIPPDQLKETPLRQTIAQGKRLGSYLVESGLLSESQIEVALADQQLTGMRFGEVVVRRGWIKEETVEYFMKKVVEPERSASTGQAGAYLESSRNLLKTLISQKKGEDPVNGPGAARDSISRDRPLSINERDTFIVSDLGSALASADSSTHTVNERETLIISDEEAIDWKNFESD</sequence>
<feature type="region of interest" description="Disordered" evidence="1">
    <location>
        <begin position="98"/>
        <end position="120"/>
    </location>
</feature>
<dbReference type="SUPFAM" id="SSF160246">
    <property type="entry name" value="EspE N-terminal domain-like"/>
    <property type="match status" value="1"/>
</dbReference>
<evidence type="ECO:0000313" key="2">
    <source>
        <dbReference type="EMBL" id="MCM1984741.1"/>
    </source>
</evidence>
<gene>
    <name evidence="2" type="ORF">QQ91_0018120</name>
</gene>
<feature type="region of interest" description="Disordered" evidence="1">
    <location>
        <begin position="308"/>
        <end position="328"/>
    </location>
</feature>
<evidence type="ECO:0000313" key="3">
    <source>
        <dbReference type="Proteomes" id="UP000031561"/>
    </source>
</evidence>